<dbReference type="PROSITE" id="PS51186">
    <property type="entry name" value="GNAT"/>
    <property type="match status" value="1"/>
</dbReference>
<evidence type="ECO:0000256" key="1">
    <source>
        <dbReference type="ARBA" id="ARBA00022679"/>
    </source>
</evidence>
<dbReference type="InterPro" id="IPR000182">
    <property type="entry name" value="GNAT_dom"/>
</dbReference>
<dbReference type="PANTHER" id="PTHR43877">
    <property type="entry name" value="AMINOALKYLPHOSPHONATE N-ACETYLTRANSFERASE-RELATED-RELATED"/>
    <property type="match status" value="1"/>
</dbReference>
<dbReference type="Gene3D" id="3.40.630.30">
    <property type="match status" value="1"/>
</dbReference>
<dbReference type="PANTHER" id="PTHR43877:SF2">
    <property type="entry name" value="AMINOALKYLPHOSPHONATE N-ACETYLTRANSFERASE-RELATED"/>
    <property type="match status" value="1"/>
</dbReference>
<accession>A0ABQ2FXF0</accession>
<name>A0ABQ2FXF0_9ACTN</name>
<evidence type="ECO:0000313" key="4">
    <source>
        <dbReference type="EMBL" id="GGL64039.1"/>
    </source>
</evidence>
<reference evidence="5" key="1">
    <citation type="journal article" date="2019" name="Int. J. Syst. Evol. Microbiol.">
        <title>The Global Catalogue of Microorganisms (GCM) 10K type strain sequencing project: providing services to taxonomists for standard genome sequencing and annotation.</title>
        <authorList>
            <consortium name="The Broad Institute Genomics Platform"/>
            <consortium name="The Broad Institute Genome Sequencing Center for Infectious Disease"/>
            <person name="Wu L."/>
            <person name="Ma J."/>
        </authorList>
    </citation>
    <scope>NUCLEOTIDE SEQUENCE [LARGE SCALE GENOMIC DNA]</scope>
    <source>
        <strain evidence="5">CGMCC 4.5581</strain>
    </source>
</reference>
<dbReference type="EMBL" id="BMMI01000003">
    <property type="protein sequence ID" value="GGL64039.1"/>
    <property type="molecule type" value="Genomic_DNA"/>
</dbReference>
<dbReference type="SUPFAM" id="SSF55729">
    <property type="entry name" value="Acyl-CoA N-acyltransferases (Nat)"/>
    <property type="match status" value="1"/>
</dbReference>
<proteinExistence type="predicted"/>
<dbReference type="InterPro" id="IPR016181">
    <property type="entry name" value="Acyl_CoA_acyltransferase"/>
</dbReference>
<dbReference type="InterPro" id="IPR050832">
    <property type="entry name" value="Bact_Acetyltransf"/>
</dbReference>
<evidence type="ECO:0000313" key="5">
    <source>
        <dbReference type="Proteomes" id="UP000648663"/>
    </source>
</evidence>
<dbReference type="Pfam" id="PF00583">
    <property type="entry name" value="Acetyltransf_1"/>
    <property type="match status" value="1"/>
</dbReference>
<gene>
    <name evidence="4" type="ORF">GCM10011589_20300</name>
</gene>
<evidence type="ECO:0000256" key="2">
    <source>
        <dbReference type="ARBA" id="ARBA00023315"/>
    </source>
</evidence>
<evidence type="ECO:0000259" key="3">
    <source>
        <dbReference type="PROSITE" id="PS51186"/>
    </source>
</evidence>
<protein>
    <recommendedName>
        <fullName evidence="3">N-acetyltransferase domain-containing protein</fullName>
    </recommendedName>
</protein>
<keyword evidence="1" id="KW-0808">Transferase</keyword>
<keyword evidence="5" id="KW-1185">Reference proteome</keyword>
<comment type="caution">
    <text evidence="4">The sequence shown here is derived from an EMBL/GenBank/DDBJ whole genome shotgun (WGS) entry which is preliminary data.</text>
</comment>
<dbReference type="Proteomes" id="UP000648663">
    <property type="component" value="Unassembled WGS sequence"/>
</dbReference>
<dbReference type="RefSeq" id="WP_166754066.1">
    <property type="nucleotide sequence ID" value="NZ_BMMI01000003.1"/>
</dbReference>
<organism evidence="4 5">
    <name type="scientific">Modestobacter marinus</name>
    <dbReference type="NCBI Taxonomy" id="477641"/>
    <lineage>
        <taxon>Bacteria</taxon>
        <taxon>Bacillati</taxon>
        <taxon>Actinomycetota</taxon>
        <taxon>Actinomycetes</taxon>
        <taxon>Geodermatophilales</taxon>
        <taxon>Geodermatophilaceae</taxon>
        <taxon>Modestobacter</taxon>
    </lineage>
</organism>
<feature type="domain" description="N-acetyltransferase" evidence="3">
    <location>
        <begin position="1"/>
        <end position="164"/>
    </location>
</feature>
<dbReference type="CDD" id="cd04301">
    <property type="entry name" value="NAT_SF"/>
    <property type="match status" value="1"/>
</dbReference>
<sequence>MNIRDRDDQDLDGCVQALRDVHESDGYPTRWPADPTAWLSPPDCSAAFVACEDDGTVSGHVCVVTGVDDALVAALAGVSSDRLAGVSRLFTSPAVRGRGLALGARLLSAAQDWAQRRELQLMLDVVDDGAPAVFLYERLGWQLVDRRVADWTTPEGLRHDVRIYLAPQPG</sequence>
<keyword evidence="2" id="KW-0012">Acyltransferase</keyword>